<dbReference type="AlphaFoldDB" id="A0A2N7VYC5"/>
<reference evidence="2 3" key="1">
    <citation type="submission" date="2018-01" db="EMBL/GenBank/DDBJ databases">
        <title>Whole genome analyses suggest that Burkholderia sensu lato contains two further novel genera in the rhizoxinica-symbiotica group Mycetohabitans gen. nov., and Trinickia gen. nov.: implications for the evolution of diazotrophy and nodulation in the Burkholderiaceae.</title>
        <authorList>
            <person name="Estrada-de los Santos P."/>
            <person name="Palmer M."/>
            <person name="Chavez-Ramirez B."/>
            <person name="Beukes C."/>
            <person name="Steenkamp E.T."/>
            <person name="Hirsch A.M."/>
            <person name="Manyaka P."/>
            <person name="Maluk M."/>
            <person name="Lafos M."/>
            <person name="Crook M."/>
            <person name="Gross E."/>
            <person name="Simon M.F."/>
            <person name="Bueno dos Reis Junior F."/>
            <person name="Poole P.S."/>
            <person name="Venter S.N."/>
            <person name="James E.K."/>
        </authorList>
    </citation>
    <scope>NUCLEOTIDE SEQUENCE [LARGE SCALE GENOMIC DNA]</scope>
    <source>
        <strain evidence="2 3">GIMN1.004</strain>
    </source>
</reference>
<dbReference type="RefSeq" id="WP_102644562.1">
    <property type="nucleotide sequence ID" value="NZ_PNYA01000004.1"/>
</dbReference>
<dbReference type="EMBL" id="PNYA01000004">
    <property type="protein sequence ID" value="PMS22162.1"/>
    <property type="molecule type" value="Genomic_DNA"/>
</dbReference>
<accession>A0A2N7VYC5</accession>
<sequence length="208" mass="23584">MKKKIMAAMLLAILQCCCAEVAFSQSSIGAKHQILSVDMGAPGCEIDIVDLYGGHLKSGMPKNASYWTDVPPVRSTLERFGINFECQTDQDFIDAPHNFGAQWNEGKKKWDLYYEDENDSKILPPVSRIYQLKSHNASGFMRTTDQINGEEDQRVRFYSFCLLHDKTAVCGTGQSMRLEEPRGDYLPFIMRILRSVNFVDDKKGDPNQ</sequence>
<keyword evidence="3" id="KW-1185">Reference proteome</keyword>
<evidence type="ECO:0000313" key="3">
    <source>
        <dbReference type="Proteomes" id="UP000235616"/>
    </source>
</evidence>
<feature type="chain" id="PRO_5014776311" evidence="1">
    <location>
        <begin position="20"/>
        <end position="208"/>
    </location>
</feature>
<dbReference type="OrthoDB" id="6545863at2"/>
<organism evidence="2 3">
    <name type="scientific">Trinickia dabaoshanensis</name>
    <dbReference type="NCBI Taxonomy" id="564714"/>
    <lineage>
        <taxon>Bacteria</taxon>
        <taxon>Pseudomonadati</taxon>
        <taxon>Pseudomonadota</taxon>
        <taxon>Betaproteobacteria</taxon>
        <taxon>Burkholderiales</taxon>
        <taxon>Burkholderiaceae</taxon>
        <taxon>Trinickia</taxon>
    </lineage>
</organism>
<dbReference type="Proteomes" id="UP000235616">
    <property type="component" value="Unassembled WGS sequence"/>
</dbReference>
<comment type="caution">
    <text evidence="2">The sequence shown here is derived from an EMBL/GenBank/DDBJ whole genome shotgun (WGS) entry which is preliminary data.</text>
</comment>
<proteinExistence type="predicted"/>
<gene>
    <name evidence="2" type="ORF">C0Z18_06580</name>
</gene>
<name>A0A2N7VYC5_9BURK</name>
<feature type="signal peptide" evidence="1">
    <location>
        <begin position="1"/>
        <end position="19"/>
    </location>
</feature>
<evidence type="ECO:0000256" key="1">
    <source>
        <dbReference type="SAM" id="SignalP"/>
    </source>
</evidence>
<keyword evidence="1" id="KW-0732">Signal</keyword>
<protein>
    <submittedName>
        <fullName evidence="2">Uncharacterized protein</fullName>
    </submittedName>
</protein>
<evidence type="ECO:0000313" key="2">
    <source>
        <dbReference type="EMBL" id="PMS22162.1"/>
    </source>
</evidence>